<dbReference type="AlphaFoldDB" id="A0A7J6KN84"/>
<feature type="compositionally biased region" description="Basic and acidic residues" evidence="1">
    <location>
        <begin position="455"/>
        <end position="472"/>
    </location>
</feature>
<accession>A0A7J6KN84</accession>
<reference evidence="2 3" key="1">
    <citation type="submission" date="2020-04" db="EMBL/GenBank/DDBJ databases">
        <title>Perkinsus olseni comparative genomics.</title>
        <authorList>
            <person name="Bogema D.R."/>
        </authorList>
    </citation>
    <scope>NUCLEOTIDE SEQUENCE [LARGE SCALE GENOMIC DNA]</scope>
    <source>
        <strain evidence="2">ATCC PRA-179</strain>
    </source>
</reference>
<evidence type="ECO:0000256" key="1">
    <source>
        <dbReference type="SAM" id="MobiDB-lite"/>
    </source>
</evidence>
<feature type="region of interest" description="Disordered" evidence="1">
    <location>
        <begin position="68"/>
        <end position="90"/>
    </location>
</feature>
<dbReference type="OrthoDB" id="10317636at2759"/>
<evidence type="ECO:0000313" key="2">
    <source>
        <dbReference type="EMBL" id="KAF4648510.1"/>
    </source>
</evidence>
<feature type="compositionally biased region" description="Gly residues" evidence="1">
    <location>
        <begin position="415"/>
        <end position="451"/>
    </location>
</feature>
<feature type="compositionally biased region" description="Acidic residues" evidence="1">
    <location>
        <begin position="18"/>
        <end position="35"/>
    </location>
</feature>
<feature type="compositionally biased region" description="Polar residues" evidence="1">
    <location>
        <begin position="1"/>
        <end position="12"/>
    </location>
</feature>
<name>A0A7J6KN84_PEROL</name>
<evidence type="ECO:0000313" key="3">
    <source>
        <dbReference type="Proteomes" id="UP000570595"/>
    </source>
</evidence>
<gene>
    <name evidence="2" type="ORF">FOZ61_002608</name>
</gene>
<feature type="non-terminal residue" evidence="2">
    <location>
        <position position="583"/>
    </location>
</feature>
<feature type="region of interest" description="Disordered" evidence="1">
    <location>
        <begin position="1"/>
        <end position="46"/>
    </location>
</feature>
<feature type="region of interest" description="Disordered" evidence="1">
    <location>
        <begin position="392"/>
        <end position="472"/>
    </location>
</feature>
<organism evidence="2 3">
    <name type="scientific">Perkinsus olseni</name>
    <name type="common">Perkinsus atlanticus</name>
    <dbReference type="NCBI Taxonomy" id="32597"/>
    <lineage>
        <taxon>Eukaryota</taxon>
        <taxon>Sar</taxon>
        <taxon>Alveolata</taxon>
        <taxon>Perkinsozoa</taxon>
        <taxon>Perkinsea</taxon>
        <taxon>Perkinsida</taxon>
        <taxon>Perkinsidae</taxon>
        <taxon>Perkinsus</taxon>
    </lineage>
</organism>
<dbReference type="Proteomes" id="UP000570595">
    <property type="component" value="Unassembled WGS sequence"/>
</dbReference>
<protein>
    <submittedName>
        <fullName evidence="2">Uncharacterized protein</fullName>
    </submittedName>
</protein>
<proteinExistence type="predicted"/>
<comment type="caution">
    <text evidence="2">The sequence shown here is derived from an EMBL/GenBank/DDBJ whole genome shotgun (WGS) entry which is preliminary data.</text>
</comment>
<dbReference type="EMBL" id="JABAHT010001730">
    <property type="protein sequence ID" value="KAF4648510.1"/>
    <property type="molecule type" value="Genomic_DNA"/>
</dbReference>
<sequence>MVANNSTTSESSRIQEDNISDDEWYQSLFEDDAQEDGAGVGVSDAPKDKNVETLKMVVSKLLTRISRLEAKRADPTPTQNTESEESTPPIDDIKFDELKASATVSLAFNKCGASGYLSPLSVIYSKVSIPSSTYNATWASTVPQLREYYLTRKGGDPLAPIRTAKNAEDFTAALQKVTMDLEQVHDLTPPVIVCLLLCEMDHTQDTLVKIKANDIATCCLTAPDVKSIEETLRNIADSDSDVMIPDLPYDTDFDSLPGNSLICPHKHALWTRILYTVTKVWTRMYLGYVTPDDVKWKWTSIRQKKDEWISQFLARERQAWQGLSSCLSFRKMQLPSGYDRAVQLLSAVNSDLRKGYNDYIRTERLDVDTLRYEDVANQLVIIETTQSMKFPWDQPADQANKAQSKKGNTKHESGGGRWSGGGTGGKWAGGGNGGKWSGGNGGKWSNGGKWNGGAKSDKDKGSSKNDSKPTKKADKWCTYCNKYVTHTEEQCWKNPACTTTPTWFKEKMKNPKSADADSKKEGQQAPMFMADDHQQDILAVPAIRSRVHPHGEGAPTDIVVGVDTLCECNLIDSTLVKSCELVE</sequence>